<accession>A0AAU0BDX8</accession>
<evidence type="ECO:0000313" key="1">
    <source>
        <dbReference type="EMBL" id="WOB51240.1"/>
    </source>
</evidence>
<organism evidence="1 2">
    <name type="scientific">Xanthomonas hydrangeae</name>
    <dbReference type="NCBI Taxonomy" id="2775159"/>
    <lineage>
        <taxon>Bacteria</taxon>
        <taxon>Pseudomonadati</taxon>
        <taxon>Pseudomonadota</taxon>
        <taxon>Gammaproteobacteria</taxon>
        <taxon>Lysobacterales</taxon>
        <taxon>Lysobacteraceae</taxon>
        <taxon>Xanthomonas</taxon>
    </lineage>
</organism>
<reference evidence="1 2" key="1">
    <citation type="submission" date="2022-08" db="EMBL/GenBank/DDBJ databases">
        <title>Whole genome sequencing-based tracing of a 2022 introduction and outbreak of Xanthomonas hortorum pv. pelargonii.</title>
        <authorList>
            <person name="Iruegas-Bocardo F."/>
            <person name="Weisberg A.K."/>
            <person name="Riutta E.R."/>
            <person name="Kilday K."/>
            <person name="Bonkowski J.C."/>
            <person name="Creswell T."/>
            <person name="Daughtrey M.L."/>
            <person name="Rane K."/>
            <person name="Grunwald N.J."/>
            <person name="Chang J.H."/>
            <person name="Putnam M.L."/>
        </authorList>
    </citation>
    <scope>NUCLEOTIDE SEQUENCE [LARGE SCALE GENOMIC DNA]</scope>
    <source>
        <strain evidence="1 2">22-323</strain>
    </source>
</reference>
<dbReference type="AlphaFoldDB" id="A0AAU0BDX8"/>
<protein>
    <submittedName>
        <fullName evidence="1">YbgA family protein</fullName>
    </submittedName>
</protein>
<dbReference type="EMBL" id="CP103836">
    <property type="protein sequence ID" value="WOB51240.1"/>
    <property type="molecule type" value="Genomic_DNA"/>
</dbReference>
<dbReference type="RefSeq" id="WP_316697380.1">
    <property type="nucleotide sequence ID" value="NZ_CP103836.1"/>
</dbReference>
<evidence type="ECO:0000313" key="2">
    <source>
        <dbReference type="Proteomes" id="UP001302716"/>
    </source>
</evidence>
<dbReference type="Proteomes" id="UP001302716">
    <property type="component" value="Chromosome"/>
</dbReference>
<name>A0AAU0BDX8_9XANT</name>
<sequence>MDPYKFEMKGNAFDGGDRLDKVATGLNALQHVFDGQFRVLTDKKRLSEQDRRLFQVRIQRYEDGSFIATLGAIYTGVQAVLPFVYGAQNIWEATKSAFDFLGALYTAAHEGREIEISQDGDGNTAVISGDTHQVFNGPVYHIGTQIIGAIRSFDDLLEGDEVREVALKGPEDTPVIRLTSDKKGLFWPPVRIDETPVKISCDIYDFNKYENIGKARVSMNQPIPPGNYKFKNIGDQSVEEFIISMTESQVSLTCLIKYQHDPLAESKIAEILVMDIAA</sequence>
<gene>
    <name evidence="1" type="ORF">NYR97_07665</name>
</gene>
<proteinExistence type="predicted"/>
<keyword evidence="2" id="KW-1185">Reference proteome</keyword>